<proteinExistence type="predicted"/>
<dbReference type="RefSeq" id="WP_138286241.1">
    <property type="nucleotide sequence ID" value="NZ_CP058350.1"/>
</dbReference>
<keyword evidence="2" id="KW-1185">Reference proteome</keyword>
<evidence type="ECO:0000313" key="2">
    <source>
        <dbReference type="Proteomes" id="UP000308530"/>
    </source>
</evidence>
<protein>
    <submittedName>
        <fullName evidence="1">DUF1127 domain-containing protein</fullName>
    </submittedName>
</protein>
<organism evidence="1 2">
    <name type="scientific">Peteryoungia desertarenae</name>
    <dbReference type="NCBI Taxonomy" id="1813451"/>
    <lineage>
        <taxon>Bacteria</taxon>
        <taxon>Pseudomonadati</taxon>
        <taxon>Pseudomonadota</taxon>
        <taxon>Alphaproteobacteria</taxon>
        <taxon>Hyphomicrobiales</taxon>
        <taxon>Rhizobiaceae</taxon>
        <taxon>Peteryoungia</taxon>
    </lineage>
</organism>
<accession>A0ABX6QQZ9</accession>
<reference evidence="1 2" key="1">
    <citation type="submission" date="2020-06" db="EMBL/GenBank/DDBJ databases">
        <title>Genome sequence of Rhizobium sp strain ADMK78.</title>
        <authorList>
            <person name="Rahi P."/>
        </authorList>
    </citation>
    <scope>NUCLEOTIDE SEQUENCE [LARGE SCALE GENOMIC DNA]</scope>
    <source>
        <strain evidence="1 2">ADMK78</strain>
    </source>
</reference>
<name>A0ABX6QQZ9_9HYPH</name>
<gene>
    <name evidence="1" type="ORF">FE840_014705</name>
</gene>
<sequence length="78" mass="9256">MRDAQFLVADSLNDAVEELSRKFGLWRSIVALLHLAWQQRRAGNQVRYLSNHLRRDIGLPEAPDRSHQEKLDLWMIRF</sequence>
<dbReference type="Proteomes" id="UP000308530">
    <property type="component" value="Chromosome"/>
</dbReference>
<dbReference type="EMBL" id="CP058350">
    <property type="protein sequence ID" value="QLF70687.1"/>
    <property type="molecule type" value="Genomic_DNA"/>
</dbReference>
<evidence type="ECO:0000313" key="1">
    <source>
        <dbReference type="EMBL" id="QLF70687.1"/>
    </source>
</evidence>